<dbReference type="InterPro" id="IPR004358">
    <property type="entry name" value="Sig_transdc_His_kin-like_C"/>
</dbReference>
<dbReference type="SMART" id="SM00388">
    <property type="entry name" value="HisKA"/>
    <property type="match status" value="2"/>
</dbReference>
<dbReference type="InterPro" id="IPR005467">
    <property type="entry name" value="His_kinase_dom"/>
</dbReference>
<evidence type="ECO:0000256" key="2">
    <source>
        <dbReference type="ARBA" id="ARBA00004236"/>
    </source>
</evidence>
<dbReference type="InterPro" id="IPR036097">
    <property type="entry name" value="HisK_dim/P_sf"/>
</dbReference>
<feature type="coiled-coil region" evidence="14">
    <location>
        <begin position="727"/>
        <end position="756"/>
    </location>
</feature>
<sequence length="992" mass="108649">MGALMRAHDWTQSPLGPPAQWPDSLKMALSILLNSRFPMVIFWGPEFTVLYNDAWRPILGAGGKHPKALGSPGIEVWPEVWDILGAQLDGVLKGGEATWSEDLLLPLERYGYLEEAYFTYSYSPIKAADGRVGGAFTAVFETTERVLSERRMQILRELAARTAESKSVKEACRTFAEVLGENNPEIPFALLYLVDDDGQGVSLAASAGLQRSNYHPAGHLALDGNDGWSIARAVRNGEPIVLDDLHLRVAALPAGIWPEPTRQAIVLPVAKSGQHAGVTGVLIGGINPRRELDVRYRRFFDLVAAQMATAVANSRAYEEERRRSEALAEIDRAKTAFFSNASHEFRTPLTLMLGPLEDALVRHPTAATIVSERRDLEIMHRNGLRLLKLVNTLLDFSRIEAGRVRALYEPIDLAVYTAEVASNFRSAMSRAGLRFTIDCPPLSGPVYVDRDMWEKIVLNLVSNAFKYTFNGEVAVVLRPAGPSVQLVVRDTGVGIPESELPRLFERFYRVEGQEGRTMEGTGIGLALVQELVRLHGGTVWAQSVLGSGTTFTVMIPMGTAHLPRERIGGEPTMAQTGGQAEAFVEEALRSLPGGVAHEGAIEKELISPHRVAAAVERATVLVADDNADMLEYVRRLLAARYDVQAVADGQAALDAARARRPDLILTDVMMPRLDGFGLLQAIRRDGALRDVPVVLLSARAGEEAKVEGLEAGADDYLLKPFSARELIARVEANLQLARLRRETSESERRYRQTQAELAHISRVISLGELTASIAHEVQQPLAAVDNGALACRKWLDRATPDLDEARGCLELIVKANNRASEVIRRIRTLAKKAEIEKVTLDVNDVINEVIALLEGELTSHLVSLHLELAPTLPTIMADRVHLQQVVMNLVMNGIEAMQSVTDRPRQLMIQSGQQETQQVHVSVTDCGVGISTENAGRLFEPFFTTKSSGMGMGLSICRSIIEAHGGRLWVTPNAPFGATFEFTLPVNADQAA</sequence>
<accession>A0A4Q0RZS5</accession>
<evidence type="ECO:0000259" key="16">
    <source>
        <dbReference type="PROSITE" id="PS50110"/>
    </source>
</evidence>
<dbReference type="Proteomes" id="UP000289546">
    <property type="component" value="Unassembled WGS sequence"/>
</dbReference>
<dbReference type="SMART" id="SM00448">
    <property type="entry name" value="REC"/>
    <property type="match status" value="1"/>
</dbReference>
<keyword evidence="8" id="KW-0547">Nucleotide-binding</keyword>
<evidence type="ECO:0000256" key="12">
    <source>
        <dbReference type="ARBA" id="ARBA00023136"/>
    </source>
</evidence>
<dbReference type="Pfam" id="PF02518">
    <property type="entry name" value="HATPase_c"/>
    <property type="match status" value="2"/>
</dbReference>
<dbReference type="FunFam" id="3.30.565.10:FF:000023">
    <property type="entry name" value="PAS domain-containing sensor histidine kinase"/>
    <property type="match status" value="1"/>
</dbReference>
<dbReference type="InterPro" id="IPR036890">
    <property type="entry name" value="HATPase_C_sf"/>
</dbReference>
<dbReference type="Gene3D" id="3.30.450.20">
    <property type="entry name" value="PAS domain"/>
    <property type="match status" value="1"/>
</dbReference>
<evidence type="ECO:0000256" key="6">
    <source>
        <dbReference type="ARBA" id="ARBA00022679"/>
    </source>
</evidence>
<feature type="domain" description="Histidine kinase" evidence="15">
    <location>
        <begin position="340"/>
        <end position="559"/>
    </location>
</feature>
<comment type="catalytic activity">
    <reaction evidence="1">
        <text>ATP + protein L-histidine = ADP + protein N-phospho-L-histidine.</text>
        <dbReference type="EC" id="2.7.13.3"/>
    </reaction>
</comment>
<dbReference type="PANTHER" id="PTHR43547">
    <property type="entry name" value="TWO-COMPONENT HISTIDINE KINASE"/>
    <property type="match status" value="1"/>
</dbReference>
<keyword evidence="7" id="KW-0677">Repeat</keyword>
<evidence type="ECO:0000256" key="14">
    <source>
        <dbReference type="SAM" id="Coils"/>
    </source>
</evidence>
<evidence type="ECO:0000256" key="8">
    <source>
        <dbReference type="ARBA" id="ARBA00022741"/>
    </source>
</evidence>
<proteinExistence type="predicted"/>
<comment type="caution">
    <text evidence="17">The sequence shown here is derived from an EMBL/GenBank/DDBJ whole genome shotgun (WGS) entry which is preliminary data.</text>
</comment>
<dbReference type="FunFam" id="3.30.565.10:FF:000042">
    <property type="entry name" value="Two-component sensor histidine kinase KdpD"/>
    <property type="match status" value="1"/>
</dbReference>
<keyword evidence="10" id="KW-0067">ATP-binding</keyword>
<dbReference type="PROSITE" id="PS50109">
    <property type="entry name" value="HIS_KIN"/>
    <property type="match status" value="2"/>
</dbReference>
<dbReference type="Pfam" id="PF13185">
    <property type="entry name" value="GAF_2"/>
    <property type="match status" value="1"/>
</dbReference>
<evidence type="ECO:0000256" key="3">
    <source>
        <dbReference type="ARBA" id="ARBA00012438"/>
    </source>
</evidence>
<feature type="modified residue" description="4-aspartylphosphate" evidence="13">
    <location>
        <position position="667"/>
    </location>
</feature>
<evidence type="ECO:0000256" key="1">
    <source>
        <dbReference type="ARBA" id="ARBA00000085"/>
    </source>
</evidence>
<dbReference type="InterPro" id="IPR011006">
    <property type="entry name" value="CheY-like_superfamily"/>
</dbReference>
<evidence type="ECO:0000256" key="10">
    <source>
        <dbReference type="ARBA" id="ARBA00022840"/>
    </source>
</evidence>
<dbReference type="GO" id="GO:0005886">
    <property type="term" value="C:plasma membrane"/>
    <property type="evidence" value="ECO:0007669"/>
    <property type="project" value="UniProtKB-SubCell"/>
</dbReference>
<evidence type="ECO:0000259" key="15">
    <source>
        <dbReference type="PROSITE" id="PS50109"/>
    </source>
</evidence>
<evidence type="ECO:0000256" key="9">
    <source>
        <dbReference type="ARBA" id="ARBA00022777"/>
    </source>
</evidence>
<evidence type="ECO:0000256" key="11">
    <source>
        <dbReference type="ARBA" id="ARBA00023012"/>
    </source>
</evidence>
<dbReference type="Pfam" id="PF00512">
    <property type="entry name" value="HisKA"/>
    <property type="match status" value="2"/>
</dbReference>
<evidence type="ECO:0000256" key="4">
    <source>
        <dbReference type="ARBA" id="ARBA00022475"/>
    </source>
</evidence>
<name>A0A4Q0RZS5_9BRAD</name>
<dbReference type="CDD" id="cd17574">
    <property type="entry name" value="REC_OmpR"/>
    <property type="match status" value="1"/>
</dbReference>
<dbReference type="SMART" id="SM00387">
    <property type="entry name" value="HATPase_c"/>
    <property type="match status" value="2"/>
</dbReference>
<dbReference type="InterPro" id="IPR001789">
    <property type="entry name" value="Sig_transdc_resp-reg_receiver"/>
</dbReference>
<reference evidence="17 18" key="1">
    <citation type="submission" date="2015-04" db="EMBL/GenBank/DDBJ databases">
        <title>Comparative genomics of rhizobia nodulating Arachis hypogaea in China.</title>
        <authorList>
            <person name="Li Y."/>
        </authorList>
    </citation>
    <scope>NUCLEOTIDE SEQUENCE [LARGE SCALE GENOMIC DNA]</scope>
    <source>
        <strain evidence="17 18">CCBAU 51757</strain>
    </source>
</reference>
<keyword evidence="12" id="KW-0472">Membrane</keyword>
<dbReference type="PROSITE" id="PS50110">
    <property type="entry name" value="RESPONSE_REGULATORY"/>
    <property type="match status" value="1"/>
</dbReference>
<evidence type="ECO:0000313" key="17">
    <source>
        <dbReference type="EMBL" id="RXH24192.1"/>
    </source>
</evidence>
<dbReference type="PANTHER" id="PTHR43547:SF2">
    <property type="entry name" value="HYBRID SIGNAL TRANSDUCTION HISTIDINE KINASE C"/>
    <property type="match status" value="1"/>
</dbReference>
<dbReference type="PRINTS" id="PR00344">
    <property type="entry name" value="BCTRLSENSOR"/>
</dbReference>
<dbReference type="SUPFAM" id="SSF55781">
    <property type="entry name" value="GAF domain-like"/>
    <property type="match status" value="1"/>
</dbReference>
<keyword evidence="9" id="KW-0418">Kinase</keyword>
<keyword evidence="18" id="KW-1185">Reference proteome</keyword>
<dbReference type="SUPFAM" id="SSF52172">
    <property type="entry name" value="CheY-like"/>
    <property type="match status" value="1"/>
</dbReference>
<dbReference type="Pfam" id="PF00072">
    <property type="entry name" value="Response_reg"/>
    <property type="match status" value="1"/>
</dbReference>
<dbReference type="InterPro" id="IPR029016">
    <property type="entry name" value="GAF-like_dom_sf"/>
</dbReference>
<evidence type="ECO:0000256" key="5">
    <source>
        <dbReference type="ARBA" id="ARBA00022553"/>
    </source>
</evidence>
<dbReference type="SMART" id="SM00065">
    <property type="entry name" value="GAF"/>
    <property type="match status" value="1"/>
</dbReference>
<organism evidence="17 18">
    <name type="scientific">Bradyrhizobium nanningense</name>
    <dbReference type="NCBI Taxonomy" id="1325118"/>
    <lineage>
        <taxon>Bacteria</taxon>
        <taxon>Pseudomonadati</taxon>
        <taxon>Pseudomonadota</taxon>
        <taxon>Alphaproteobacteria</taxon>
        <taxon>Hyphomicrobiales</taxon>
        <taxon>Nitrobacteraceae</taxon>
        <taxon>Bradyrhizobium</taxon>
    </lineage>
</organism>
<keyword evidence="14" id="KW-0175">Coiled coil</keyword>
<keyword evidence="5 13" id="KW-0597">Phosphoprotein</keyword>
<dbReference type="EMBL" id="LBJQ01000089">
    <property type="protein sequence ID" value="RXH24192.1"/>
    <property type="molecule type" value="Genomic_DNA"/>
</dbReference>
<protein>
    <recommendedName>
        <fullName evidence="3">histidine kinase</fullName>
        <ecNumber evidence="3">2.7.13.3</ecNumber>
    </recommendedName>
</protein>
<dbReference type="Gene3D" id="3.30.450.40">
    <property type="match status" value="1"/>
</dbReference>
<feature type="domain" description="Response regulatory" evidence="16">
    <location>
        <begin position="619"/>
        <end position="734"/>
    </location>
</feature>
<dbReference type="EC" id="2.7.13.3" evidence="3"/>
<evidence type="ECO:0000256" key="13">
    <source>
        <dbReference type="PROSITE-ProRule" id="PRU00169"/>
    </source>
</evidence>
<dbReference type="InterPro" id="IPR003018">
    <property type="entry name" value="GAF"/>
</dbReference>
<dbReference type="Gene3D" id="1.10.287.130">
    <property type="match status" value="2"/>
</dbReference>
<dbReference type="InterPro" id="IPR003661">
    <property type="entry name" value="HisK_dim/P_dom"/>
</dbReference>
<evidence type="ECO:0000256" key="7">
    <source>
        <dbReference type="ARBA" id="ARBA00022737"/>
    </source>
</evidence>
<keyword evidence="11" id="KW-0902">Two-component regulatory system</keyword>
<keyword evidence="4" id="KW-1003">Cell membrane</keyword>
<evidence type="ECO:0000313" key="18">
    <source>
        <dbReference type="Proteomes" id="UP000289546"/>
    </source>
</evidence>
<keyword evidence="6" id="KW-0808">Transferase</keyword>
<dbReference type="AlphaFoldDB" id="A0A4Q0RZS5"/>
<dbReference type="InterPro" id="IPR003594">
    <property type="entry name" value="HATPase_dom"/>
</dbReference>
<dbReference type="CDD" id="cd00082">
    <property type="entry name" value="HisKA"/>
    <property type="match status" value="2"/>
</dbReference>
<dbReference type="SUPFAM" id="SSF55874">
    <property type="entry name" value="ATPase domain of HSP90 chaperone/DNA topoisomerase II/histidine kinase"/>
    <property type="match status" value="2"/>
</dbReference>
<gene>
    <name evidence="17" type="ORF">XH99_29445</name>
</gene>
<dbReference type="Gene3D" id="3.30.565.10">
    <property type="entry name" value="Histidine kinase-like ATPase, C-terminal domain"/>
    <property type="match status" value="2"/>
</dbReference>
<dbReference type="GO" id="GO:0005524">
    <property type="term" value="F:ATP binding"/>
    <property type="evidence" value="ECO:0007669"/>
    <property type="project" value="UniProtKB-KW"/>
</dbReference>
<dbReference type="GO" id="GO:0000155">
    <property type="term" value="F:phosphorelay sensor kinase activity"/>
    <property type="evidence" value="ECO:0007669"/>
    <property type="project" value="InterPro"/>
</dbReference>
<dbReference type="Gene3D" id="3.40.50.2300">
    <property type="match status" value="1"/>
</dbReference>
<feature type="domain" description="Histidine kinase" evidence="15">
    <location>
        <begin position="772"/>
        <end position="988"/>
    </location>
</feature>
<comment type="subcellular location">
    <subcellularLocation>
        <location evidence="2">Cell membrane</location>
    </subcellularLocation>
</comment>
<dbReference type="GO" id="GO:0042802">
    <property type="term" value="F:identical protein binding"/>
    <property type="evidence" value="ECO:0007669"/>
    <property type="project" value="UniProtKB-ARBA"/>
</dbReference>
<dbReference type="SUPFAM" id="SSF47384">
    <property type="entry name" value="Homodimeric domain of signal transducing histidine kinase"/>
    <property type="match status" value="2"/>
</dbReference>